<comment type="function">
    <text evidence="6">Neurotoxin that produces dose-dependent hypolocomotion and hyperalgesia in mice. May directly act on the central nervous system, as it is 6500-fold more potent when administered intracerebroventricularly than intraperitoneal.</text>
</comment>
<dbReference type="Gene3D" id="2.60.120.920">
    <property type="match status" value="1"/>
</dbReference>
<gene>
    <name evidence="13" type="primary">LOC110091250</name>
</gene>
<evidence type="ECO:0000259" key="11">
    <source>
        <dbReference type="PROSITE" id="PS50188"/>
    </source>
</evidence>
<dbReference type="PANTHER" id="PTHR24103">
    <property type="entry name" value="E3 UBIQUITIN-PROTEIN LIGASE TRIM"/>
    <property type="match status" value="1"/>
</dbReference>
<evidence type="ECO:0000313" key="13">
    <source>
        <dbReference type="RefSeq" id="XP_072845181.1"/>
    </source>
</evidence>
<organism evidence="12 13">
    <name type="scientific">Pogona vitticeps</name>
    <name type="common">central bearded dragon</name>
    <dbReference type="NCBI Taxonomy" id="103695"/>
    <lineage>
        <taxon>Eukaryota</taxon>
        <taxon>Metazoa</taxon>
        <taxon>Chordata</taxon>
        <taxon>Craniata</taxon>
        <taxon>Vertebrata</taxon>
        <taxon>Euteleostomi</taxon>
        <taxon>Lepidosauria</taxon>
        <taxon>Squamata</taxon>
        <taxon>Bifurcata</taxon>
        <taxon>Unidentata</taxon>
        <taxon>Episquamata</taxon>
        <taxon>Toxicofera</taxon>
        <taxon>Iguania</taxon>
        <taxon>Acrodonta</taxon>
        <taxon>Agamidae</taxon>
        <taxon>Amphibolurinae</taxon>
        <taxon>Pogona</taxon>
    </lineage>
</organism>
<evidence type="ECO:0000256" key="7">
    <source>
        <dbReference type="PROSITE-ProRule" id="PRU00024"/>
    </source>
</evidence>
<evidence type="ECO:0000256" key="1">
    <source>
        <dbReference type="ARBA" id="ARBA00009651"/>
    </source>
</evidence>
<keyword evidence="4 7" id="KW-0863">Zinc-finger</keyword>
<dbReference type="Pfam" id="PF15227">
    <property type="entry name" value="zf-C3HC4_4"/>
    <property type="match status" value="1"/>
</dbReference>
<dbReference type="Proteomes" id="UP001652642">
    <property type="component" value="Chromosome 2"/>
</dbReference>
<dbReference type="CDD" id="cd19762">
    <property type="entry name" value="Bbox2_TRIM7-like"/>
    <property type="match status" value="1"/>
</dbReference>
<keyword evidence="8" id="KW-0175">Coiled coil</keyword>
<dbReference type="PROSITE" id="PS50089">
    <property type="entry name" value="ZF_RING_2"/>
    <property type="match status" value="1"/>
</dbReference>
<feature type="domain" description="RING-type" evidence="9">
    <location>
        <begin position="65"/>
        <end position="106"/>
    </location>
</feature>
<keyword evidence="3" id="KW-0479">Metal-binding</keyword>
<dbReference type="SUPFAM" id="SSF57850">
    <property type="entry name" value="RING/U-box"/>
    <property type="match status" value="1"/>
</dbReference>
<dbReference type="PRINTS" id="PR01407">
    <property type="entry name" value="BUTYPHLNCDUF"/>
</dbReference>
<comment type="similarity">
    <text evidence="1">Belongs to the ohanin/vespryn family.</text>
</comment>
<keyword evidence="5" id="KW-0862">Zinc</keyword>
<feature type="domain" description="B box-type" evidence="10">
    <location>
        <begin position="144"/>
        <end position="181"/>
    </location>
</feature>
<evidence type="ECO:0000256" key="3">
    <source>
        <dbReference type="ARBA" id="ARBA00022723"/>
    </source>
</evidence>
<protein>
    <submittedName>
        <fullName evidence="13">Zinc finger protein RFP-like isoform X1</fullName>
    </submittedName>
</protein>
<dbReference type="InterPro" id="IPR000315">
    <property type="entry name" value="Znf_B-box"/>
</dbReference>
<dbReference type="SUPFAM" id="SSF57845">
    <property type="entry name" value="B-box zinc-binding domain"/>
    <property type="match status" value="1"/>
</dbReference>
<dbReference type="InterPro" id="IPR050143">
    <property type="entry name" value="TRIM/RBCC"/>
</dbReference>
<dbReference type="RefSeq" id="XP_072845181.1">
    <property type="nucleotide sequence ID" value="XM_072989080.1"/>
</dbReference>
<evidence type="ECO:0000256" key="2">
    <source>
        <dbReference type="ARBA" id="ARBA00022699"/>
    </source>
</evidence>
<keyword evidence="2" id="KW-0528">Neurotoxin</keyword>
<dbReference type="GeneID" id="110091250"/>
<dbReference type="PROSITE" id="PS00518">
    <property type="entry name" value="ZF_RING_1"/>
    <property type="match status" value="1"/>
</dbReference>
<feature type="domain" description="B30.2/SPRY" evidence="11">
    <location>
        <begin position="336"/>
        <end position="563"/>
    </location>
</feature>
<keyword evidence="2" id="KW-0800">Toxin</keyword>
<reference evidence="12" key="1">
    <citation type="submission" date="2025-05" db="UniProtKB">
        <authorList>
            <consortium name="RefSeq"/>
        </authorList>
    </citation>
    <scope>NUCLEOTIDE SEQUENCE [LARGE SCALE GENOMIC DNA]</scope>
</reference>
<proteinExistence type="inferred from homology"/>
<dbReference type="Pfam" id="PF00622">
    <property type="entry name" value="SPRY"/>
    <property type="match status" value="1"/>
</dbReference>
<dbReference type="Gene3D" id="3.30.160.60">
    <property type="entry name" value="Classic Zinc Finger"/>
    <property type="match status" value="1"/>
</dbReference>
<dbReference type="InterPro" id="IPR013083">
    <property type="entry name" value="Znf_RING/FYVE/PHD"/>
</dbReference>
<evidence type="ECO:0000256" key="4">
    <source>
        <dbReference type="ARBA" id="ARBA00022771"/>
    </source>
</evidence>
<evidence type="ECO:0000313" key="12">
    <source>
        <dbReference type="Proteomes" id="UP001652642"/>
    </source>
</evidence>
<evidence type="ECO:0000256" key="5">
    <source>
        <dbReference type="ARBA" id="ARBA00022833"/>
    </source>
</evidence>
<keyword evidence="12" id="KW-1185">Reference proteome</keyword>
<dbReference type="SMART" id="SM00184">
    <property type="entry name" value="RING"/>
    <property type="match status" value="1"/>
</dbReference>
<dbReference type="InterPro" id="IPR017907">
    <property type="entry name" value="Znf_RING_CS"/>
</dbReference>
<feature type="coiled-coil region" evidence="8">
    <location>
        <begin position="239"/>
        <end position="288"/>
    </location>
</feature>
<dbReference type="Gene3D" id="3.30.40.10">
    <property type="entry name" value="Zinc/RING finger domain, C3HC4 (zinc finger)"/>
    <property type="match status" value="1"/>
</dbReference>
<name>A0ABM5FIF4_9SAUR</name>
<evidence type="ECO:0000259" key="9">
    <source>
        <dbReference type="PROSITE" id="PS50089"/>
    </source>
</evidence>
<dbReference type="InterPro" id="IPR001841">
    <property type="entry name" value="Znf_RING"/>
</dbReference>
<dbReference type="PROSITE" id="PS50119">
    <property type="entry name" value="ZF_BBOX"/>
    <property type="match status" value="1"/>
</dbReference>
<evidence type="ECO:0000256" key="6">
    <source>
        <dbReference type="ARBA" id="ARBA00034460"/>
    </source>
</evidence>
<reference evidence="13" key="2">
    <citation type="submission" date="2025-08" db="UniProtKB">
        <authorList>
            <consortium name="RefSeq"/>
        </authorList>
    </citation>
    <scope>IDENTIFICATION</scope>
</reference>
<dbReference type="SMART" id="SM00336">
    <property type="entry name" value="BBOX"/>
    <property type="match status" value="1"/>
</dbReference>
<dbReference type="CDD" id="cd16594">
    <property type="entry name" value="RING-HC_TRIM7-like_C-IV"/>
    <property type="match status" value="1"/>
</dbReference>
<evidence type="ECO:0000256" key="8">
    <source>
        <dbReference type="SAM" id="Coils"/>
    </source>
</evidence>
<dbReference type="Pfam" id="PF00643">
    <property type="entry name" value="zf-B_box"/>
    <property type="match status" value="1"/>
</dbReference>
<dbReference type="InterPro" id="IPR013320">
    <property type="entry name" value="ConA-like_dom_sf"/>
</dbReference>
<sequence>MIILPPLYFIFSSRPLTFYKLPDEDRILVKACAFVNESEQIFLPFLGETMADESALQHLCDETTCPICLEYFKDPVTLDCGHNFCQACLTQYWGKPGREASCPQCREPCPQRDFKPNRQLASIVEIAKKFRLQMTRGAEALGRVCERHQEPLKLFCEDDQALICVVCDKSKEHREHKVIPKEEAFEEYKEKIVSQLELVNKERERILVSKLNVATEGQDLLKQTEIEREKIVAEFKQLHQFLEEQERLLLAKLNDLDDEIKTTRNQHIAELSEKMSSMENLVKVMEEKQKQPADEFLQDIRSILQRCDANEWVKSPVFSPELKERLEKFSKIHPFLKPVIKTFQDTVLSRIRENEECLTGDMAVPRLFLSSSACQTQGRQSFGFGNHLGQGFGFSLRAPIMEMYYCWSSTMGTERINSGRHSWVVDVGQRRYWTVGVAKEDLRELSQFYLRPEQGVWAVGKLSLNSDPYSANDDTYCAFPPPGIPLGQFWIPSNFKINNPSVSPTRIRLSLDYEQGSVTFSDADTHDFIYTFNNASFAGAKLCSWLSVGQMLKWQCSLPHQLTKPTPFGFS</sequence>
<dbReference type="PROSITE" id="PS50188">
    <property type="entry name" value="B302_SPRY"/>
    <property type="match status" value="1"/>
</dbReference>
<dbReference type="InterPro" id="IPR043136">
    <property type="entry name" value="B30.2/SPRY_sf"/>
</dbReference>
<dbReference type="InterPro" id="IPR001870">
    <property type="entry name" value="B30.2/SPRY"/>
</dbReference>
<accession>A0ABM5FIF4</accession>
<evidence type="ECO:0000259" key="10">
    <source>
        <dbReference type="PROSITE" id="PS50119"/>
    </source>
</evidence>
<dbReference type="SUPFAM" id="SSF49899">
    <property type="entry name" value="Concanavalin A-like lectins/glucanases"/>
    <property type="match status" value="1"/>
</dbReference>
<dbReference type="InterPro" id="IPR003877">
    <property type="entry name" value="SPRY_dom"/>
</dbReference>
<dbReference type="InterPro" id="IPR003879">
    <property type="entry name" value="Butyrophylin_SPRY"/>
</dbReference>